<keyword evidence="4" id="KW-0274">FAD</keyword>
<feature type="domain" description="ERV/ALR sulfhydryl oxidase" evidence="8">
    <location>
        <begin position="38"/>
        <end position="142"/>
    </location>
</feature>
<evidence type="ECO:0000256" key="6">
    <source>
        <dbReference type="ARBA" id="ARBA00023157"/>
    </source>
</evidence>
<protein>
    <recommendedName>
        <fullName evidence="2">thiol oxidase</fullName>
        <ecNumber evidence="2">1.8.3.2</ecNumber>
    </recommendedName>
</protein>
<keyword evidence="6" id="KW-1015">Disulfide bond</keyword>
<evidence type="ECO:0000256" key="3">
    <source>
        <dbReference type="ARBA" id="ARBA00022630"/>
    </source>
</evidence>
<name>A0A6C0AUJ2_9ZZZZ</name>
<dbReference type="GO" id="GO:0050660">
    <property type="term" value="F:flavin adenine dinucleotide binding"/>
    <property type="evidence" value="ECO:0007669"/>
    <property type="project" value="TreeGrafter"/>
</dbReference>
<accession>A0A6C0AUJ2</accession>
<dbReference type="InterPro" id="IPR017905">
    <property type="entry name" value="ERV/ALR_sulphydryl_oxidase"/>
</dbReference>
<evidence type="ECO:0000256" key="7">
    <source>
        <dbReference type="SAM" id="MobiDB-lite"/>
    </source>
</evidence>
<dbReference type="InterPro" id="IPR039799">
    <property type="entry name" value="ALR/ERV"/>
</dbReference>
<dbReference type="EC" id="1.8.3.2" evidence="2"/>
<dbReference type="Gene3D" id="1.20.120.310">
    <property type="entry name" value="ERV/ALR sulfhydryl oxidase domain"/>
    <property type="match status" value="1"/>
</dbReference>
<feature type="compositionally biased region" description="Basic residues" evidence="7">
    <location>
        <begin position="1"/>
        <end position="19"/>
    </location>
</feature>
<dbReference type="GO" id="GO:0005739">
    <property type="term" value="C:mitochondrion"/>
    <property type="evidence" value="ECO:0007669"/>
    <property type="project" value="TreeGrafter"/>
</dbReference>
<evidence type="ECO:0000256" key="1">
    <source>
        <dbReference type="ARBA" id="ARBA00001974"/>
    </source>
</evidence>
<dbReference type="AlphaFoldDB" id="A0A6C0AUJ2"/>
<evidence type="ECO:0000256" key="4">
    <source>
        <dbReference type="ARBA" id="ARBA00022827"/>
    </source>
</evidence>
<dbReference type="PANTHER" id="PTHR12645:SF0">
    <property type="entry name" value="FAD-LINKED SULFHYDRYL OXIDASE ALR"/>
    <property type="match status" value="1"/>
</dbReference>
<dbReference type="InterPro" id="IPR036774">
    <property type="entry name" value="ERV/ALR_sulphydryl_oxid_sf"/>
</dbReference>
<organism evidence="9">
    <name type="scientific">viral metagenome</name>
    <dbReference type="NCBI Taxonomy" id="1070528"/>
    <lineage>
        <taxon>unclassified sequences</taxon>
        <taxon>metagenomes</taxon>
        <taxon>organismal metagenomes</taxon>
    </lineage>
</organism>
<feature type="region of interest" description="Disordered" evidence="7">
    <location>
        <begin position="1"/>
        <end position="31"/>
    </location>
</feature>
<evidence type="ECO:0000256" key="5">
    <source>
        <dbReference type="ARBA" id="ARBA00023002"/>
    </source>
</evidence>
<dbReference type="SUPFAM" id="SSF69000">
    <property type="entry name" value="FAD-dependent thiol oxidase"/>
    <property type="match status" value="1"/>
</dbReference>
<dbReference type="Pfam" id="PF04777">
    <property type="entry name" value="Evr1_Alr"/>
    <property type="match status" value="1"/>
</dbReference>
<comment type="cofactor">
    <cofactor evidence="1">
        <name>FAD</name>
        <dbReference type="ChEBI" id="CHEBI:57692"/>
    </cofactor>
</comment>
<evidence type="ECO:0000259" key="8">
    <source>
        <dbReference type="PROSITE" id="PS51324"/>
    </source>
</evidence>
<sequence>MKHNTTQKKRTSKKKKTLSRKKETRENLFTENDYNSNDGMMTSIWGPPLWHSLHTISFNYPVQPTETQKKDYYKFFLSLENVLPCGKCRTNFKKNIIDVPFNMDVMESRYTFSKYVYDLHEHINKMLNKKSGLTYEMVRDRYEMFRARCSDKSSLEENGCIQPLAGIKTKCILRVVPKDTNVVSLDIDSKCFPK</sequence>
<dbReference type="EMBL" id="MN738749">
    <property type="protein sequence ID" value="QHS83133.1"/>
    <property type="molecule type" value="Genomic_DNA"/>
</dbReference>
<proteinExistence type="predicted"/>
<keyword evidence="3" id="KW-0285">Flavoprotein</keyword>
<reference evidence="9" key="1">
    <citation type="journal article" date="2020" name="Nature">
        <title>Giant virus diversity and host interactions through global metagenomics.</title>
        <authorList>
            <person name="Schulz F."/>
            <person name="Roux S."/>
            <person name="Paez-Espino D."/>
            <person name="Jungbluth S."/>
            <person name="Walsh D.A."/>
            <person name="Denef V.J."/>
            <person name="McMahon K.D."/>
            <person name="Konstantinidis K.T."/>
            <person name="Eloe-Fadrosh E.A."/>
            <person name="Kyrpides N.C."/>
            <person name="Woyke T."/>
        </authorList>
    </citation>
    <scope>NUCLEOTIDE SEQUENCE</scope>
    <source>
        <strain evidence="9">GVMAG-S-ERX555943-30</strain>
    </source>
</reference>
<dbReference type="PROSITE" id="PS51324">
    <property type="entry name" value="ERV_ALR"/>
    <property type="match status" value="1"/>
</dbReference>
<keyword evidence="5" id="KW-0560">Oxidoreductase</keyword>
<dbReference type="PANTHER" id="PTHR12645">
    <property type="entry name" value="ALR/ERV"/>
    <property type="match status" value="1"/>
</dbReference>
<dbReference type="GO" id="GO:0016971">
    <property type="term" value="F:flavin-dependent sulfhydryl oxidase activity"/>
    <property type="evidence" value="ECO:0007669"/>
    <property type="project" value="InterPro"/>
</dbReference>
<evidence type="ECO:0000313" key="9">
    <source>
        <dbReference type="EMBL" id="QHS83133.1"/>
    </source>
</evidence>
<evidence type="ECO:0000256" key="2">
    <source>
        <dbReference type="ARBA" id="ARBA00012512"/>
    </source>
</evidence>